<evidence type="ECO:0008006" key="4">
    <source>
        <dbReference type="Google" id="ProtNLM"/>
    </source>
</evidence>
<protein>
    <recommendedName>
        <fullName evidence="4">Secreted protein</fullName>
    </recommendedName>
</protein>
<evidence type="ECO:0000313" key="2">
    <source>
        <dbReference type="EMBL" id="MEV0975154.1"/>
    </source>
</evidence>
<evidence type="ECO:0000256" key="1">
    <source>
        <dbReference type="SAM" id="MobiDB-lite"/>
    </source>
</evidence>
<gene>
    <name evidence="2" type="ORF">AB0I59_41750</name>
</gene>
<proteinExistence type="predicted"/>
<dbReference type="RefSeq" id="WP_358142549.1">
    <property type="nucleotide sequence ID" value="NZ_JBFALK010000046.1"/>
</dbReference>
<dbReference type="Proteomes" id="UP001551675">
    <property type="component" value="Unassembled WGS sequence"/>
</dbReference>
<reference evidence="2 3" key="1">
    <citation type="submission" date="2024-06" db="EMBL/GenBank/DDBJ databases">
        <title>The Natural Products Discovery Center: Release of the First 8490 Sequenced Strains for Exploring Actinobacteria Biosynthetic Diversity.</title>
        <authorList>
            <person name="Kalkreuter E."/>
            <person name="Kautsar S.A."/>
            <person name="Yang D."/>
            <person name="Bader C.D."/>
            <person name="Teijaro C.N."/>
            <person name="Fluegel L."/>
            <person name="Davis C.M."/>
            <person name="Simpson J.R."/>
            <person name="Lauterbach L."/>
            <person name="Steele A.D."/>
            <person name="Gui C."/>
            <person name="Meng S."/>
            <person name="Li G."/>
            <person name="Viehrig K."/>
            <person name="Ye F."/>
            <person name="Su P."/>
            <person name="Kiefer A.F."/>
            <person name="Nichols A."/>
            <person name="Cepeda A.J."/>
            <person name="Yan W."/>
            <person name="Fan B."/>
            <person name="Jiang Y."/>
            <person name="Adhikari A."/>
            <person name="Zheng C.-J."/>
            <person name="Schuster L."/>
            <person name="Cowan T.M."/>
            <person name="Smanski M.J."/>
            <person name="Chevrette M.G."/>
            <person name="De Carvalho L.P.S."/>
            <person name="Shen B."/>
        </authorList>
    </citation>
    <scope>NUCLEOTIDE SEQUENCE [LARGE SCALE GENOMIC DNA]</scope>
    <source>
        <strain evidence="2 3">NPDC050100</strain>
    </source>
</reference>
<keyword evidence="3" id="KW-1185">Reference proteome</keyword>
<evidence type="ECO:0000313" key="3">
    <source>
        <dbReference type="Proteomes" id="UP001551675"/>
    </source>
</evidence>
<feature type="region of interest" description="Disordered" evidence="1">
    <location>
        <begin position="479"/>
        <end position="508"/>
    </location>
</feature>
<sequence length="962" mass="104941">MTSDDIRTEIRNLVLNRDAEGLALRLPKLTDAERATVAAELPGLLAELRESPLPAATVGWDAFNWSANDQVTGPSEVLMMVGAATIPGPAGVATWLMKRDLNPRWSGAPSPHRLVKAVSGRPVAWRADLAVRLARRIRRPDDRIVPLALELLRDAEATPPDHEPLVAAWLSAVGVAKDPLTPHLLPKIFEAAGAGRALVNETLTPKPSRWLALAARTLPREQIITGCVNRFLLGGDAQDLRFFVRLHTLVAPTPEESAGRLRDYLRLLPAAPGPVAELAWQQVRQARLAPTDVAEAIEAMTFRQEAKLAVKGLTWLDRDLATTPERVADHVTALTNAYAHASHEVRDRAVTLTLKHADHLTDPAPILGAAELLPPASARQLFERFTEGWTSDFTPGRLPEVTTPGPFPISGLESGPPEEIGWIGVEAWLAAVTREAHTNPDSLKETLARRFGEHLRPVLYDAPTWQSPRDWCTALARELVSPGEDPGPPMSRQPRQRPSYRKTISDEQRADAEHAFPGLSGDLGQALYDGMVNIAATAFQLFPGLRTIVPLHEMPDYVQEEILRTIDVQTGLYDADLNDADFYDADLYDPKARPAPAPWNRLPHLRECARPHAFLLSRLDELLRAAKAGALPPVLLATPTRADGHLDPETLLNRLAVCAESGCEPLPLDLEQALLRLPPDPAPGLAERAKGIGSAAAAVVARWFERGAPPPPEVELTWTLDLGSRVVPYDDHVLDRRGIANVSWPPVEPTGLAHLDALLTAPETLPFRRVSRHFWPGMTPHHRELAAAHLAIGLIGRFDPPDITIDDLRNLTLAEGASGPATALVLAYFLTVEGDDAVPPLLQLAAKGALPAAETGRLLGLLGRRTRYEADLALPSLELAAKQGAHAEVWTILHHFLAVFLPREGERARRPHTDAVVLATDIATWTGARGEIPEVAAHSKKRGSTSLIRACRSLHQFLTRED</sequence>
<comment type="caution">
    <text evidence="2">The sequence shown here is derived from an EMBL/GenBank/DDBJ whole genome shotgun (WGS) entry which is preliminary data.</text>
</comment>
<organism evidence="2 3">
    <name type="scientific">Microtetraspora glauca</name>
    <dbReference type="NCBI Taxonomy" id="1996"/>
    <lineage>
        <taxon>Bacteria</taxon>
        <taxon>Bacillati</taxon>
        <taxon>Actinomycetota</taxon>
        <taxon>Actinomycetes</taxon>
        <taxon>Streptosporangiales</taxon>
        <taxon>Streptosporangiaceae</taxon>
        <taxon>Microtetraspora</taxon>
    </lineage>
</organism>
<dbReference type="EMBL" id="JBFALK010000046">
    <property type="protein sequence ID" value="MEV0975154.1"/>
    <property type="molecule type" value="Genomic_DNA"/>
</dbReference>
<name>A0ABV3GU37_MICGL</name>
<accession>A0ABV3GU37</accession>